<dbReference type="Gene3D" id="3.30.530.20">
    <property type="match status" value="1"/>
</dbReference>
<dbReference type="SUPFAM" id="SSF55961">
    <property type="entry name" value="Bet v1-like"/>
    <property type="match status" value="1"/>
</dbReference>
<dbReference type="InterPro" id="IPR013538">
    <property type="entry name" value="ASHA1/2-like_C"/>
</dbReference>
<protein>
    <submittedName>
        <fullName evidence="3">Activator of HSP90 ATPase</fullName>
    </submittedName>
</protein>
<feature type="domain" description="Activator of Hsp90 ATPase homologue 1/2-like C-terminal" evidence="2">
    <location>
        <begin position="14"/>
        <end position="137"/>
    </location>
</feature>
<dbReference type="InterPro" id="IPR023393">
    <property type="entry name" value="START-like_dom_sf"/>
</dbReference>
<dbReference type="RefSeq" id="WP_264848881.1">
    <property type="nucleotide sequence ID" value="NZ_BRXR01000001.1"/>
</dbReference>
<dbReference type="CDD" id="cd08897">
    <property type="entry name" value="SRPBCC_CalC_Aha1-like_4"/>
    <property type="match status" value="1"/>
</dbReference>
<proteinExistence type="inferred from homology"/>
<evidence type="ECO:0000313" key="4">
    <source>
        <dbReference type="Proteomes" id="UP001208567"/>
    </source>
</evidence>
<dbReference type="Pfam" id="PF08327">
    <property type="entry name" value="AHSA1"/>
    <property type="match status" value="1"/>
</dbReference>
<comment type="caution">
    <text evidence="3">The sequence shown here is derived from an EMBL/GenBank/DDBJ whole genome shotgun (WGS) entry which is preliminary data.</text>
</comment>
<evidence type="ECO:0000313" key="3">
    <source>
        <dbReference type="EMBL" id="GLC29589.1"/>
    </source>
</evidence>
<accession>A0ABQ5N366</accession>
<dbReference type="Proteomes" id="UP001208567">
    <property type="component" value="Unassembled WGS sequence"/>
</dbReference>
<dbReference type="EMBL" id="BRXR01000001">
    <property type="protein sequence ID" value="GLC29589.1"/>
    <property type="molecule type" value="Genomic_DNA"/>
</dbReference>
<organism evidence="3 4">
    <name type="scientific">Clostridium omnivorum</name>
    <dbReference type="NCBI Taxonomy" id="1604902"/>
    <lineage>
        <taxon>Bacteria</taxon>
        <taxon>Bacillati</taxon>
        <taxon>Bacillota</taxon>
        <taxon>Clostridia</taxon>
        <taxon>Eubacteriales</taxon>
        <taxon>Clostridiaceae</taxon>
        <taxon>Clostridium</taxon>
    </lineage>
</organism>
<gene>
    <name evidence="3" type="ORF">bsdE14_09990</name>
</gene>
<evidence type="ECO:0000256" key="1">
    <source>
        <dbReference type="ARBA" id="ARBA00006817"/>
    </source>
</evidence>
<comment type="similarity">
    <text evidence="1">Belongs to the AHA1 family.</text>
</comment>
<keyword evidence="4" id="KW-1185">Reference proteome</keyword>
<reference evidence="3 4" key="1">
    <citation type="journal article" date="2024" name="Int. J. Syst. Evol. Microbiol.">
        <title>Clostridium omnivorum sp. nov., isolated from anoxic soil under the treatment of reductive soil disinfestation.</title>
        <authorList>
            <person name="Ueki A."/>
            <person name="Tonouchi A."/>
            <person name="Kaku N."/>
            <person name="Honma S."/>
            <person name="Ueki K."/>
        </authorList>
    </citation>
    <scope>NUCLEOTIDE SEQUENCE [LARGE SCALE GENOMIC DNA]</scope>
    <source>
        <strain evidence="3 4">E14</strain>
    </source>
</reference>
<sequence>MEDKQKITIKVAVNVPVEKVWRYWTEPEHIKKWNSASMDWHTPIAENDLRVGGKFFSRMEAKDGSFGFDFGGVYDEVELYKIISYTLDDGRKVWINFESRENFTEITETFEAESTNPIEMQQGGWQAILDNFKKYAEK</sequence>
<name>A0ABQ5N366_9CLOT</name>
<evidence type="ECO:0000259" key="2">
    <source>
        <dbReference type="Pfam" id="PF08327"/>
    </source>
</evidence>